<reference evidence="2" key="1">
    <citation type="submission" date="2022-11" db="UniProtKB">
        <authorList>
            <consortium name="WormBaseParasite"/>
        </authorList>
    </citation>
    <scope>IDENTIFICATION</scope>
</reference>
<evidence type="ECO:0000313" key="2">
    <source>
        <dbReference type="WBParaSite" id="PSAMB.scaffold23size113048.g492.t1"/>
    </source>
</evidence>
<proteinExistence type="predicted"/>
<dbReference type="AlphaFoldDB" id="A0A914VSB7"/>
<dbReference type="Proteomes" id="UP000887566">
    <property type="component" value="Unplaced"/>
</dbReference>
<organism evidence="1 2">
    <name type="scientific">Plectus sambesii</name>
    <dbReference type="NCBI Taxonomy" id="2011161"/>
    <lineage>
        <taxon>Eukaryota</taxon>
        <taxon>Metazoa</taxon>
        <taxon>Ecdysozoa</taxon>
        <taxon>Nematoda</taxon>
        <taxon>Chromadorea</taxon>
        <taxon>Plectida</taxon>
        <taxon>Plectina</taxon>
        <taxon>Plectoidea</taxon>
        <taxon>Plectidae</taxon>
        <taxon>Plectus</taxon>
    </lineage>
</organism>
<evidence type="ECO:0000313" key="1">
    <source>
        <dbReference type="Proteomes" id="UP000887566"/>
    </source>
</evidence>
<protein>
    <submittedName>
        <fullName evidence="2">Uncharacterized protein</fullName>
    </submittedName>
</protein>
<sequence>MIYATRGIGVFAGGAFGALLTLNPAGAILGATGGGALYDGLATSIAYFVKNKYTPIGLFECFPAVYYTRKNPAANFDAIASVLTTLANDGLFGMAIFKAMKGLGFIKIPEKAAVGSAASSAELAVTTATTEVATASSELAGTTATTEVATASPELAGTTATTEVAAATTSDGGGIPLKNASAVIGEAEAVSRVGAIAPDIACAIGGVCAEAVVNSAHCERTQGLRSPAGSECIVCYERKVNVV</sequence>
<dbReference type="WBParaSite" id="PSAMB.scaffold23size113048.g492.t1">
    <property type="protein sequence ID" value="PSAMB.scaffold23size113048.g492.t1"/>
    <property type="gene ID" value="PSAMB.scaffold23size113048.g492"/>
</dbReference>
<keyword evidence="1" id="KW-1185">Reference proteome</keyword>
<accession>A0A914VSB7</accession>
<name>A0A914VSB7_9BILA</name>